<dbReference type="Pfam" id="PF00078">
    <property type="entry name" value="RVT_1"/>
    <property type="match status" value="1"/>
</dbReference>
<dbReference type="GeneID" id="108991629"/>
<dbReference type="PANTHER" id="PTHR24559">
    <property type="entry name" value="TRANSPOSON TY3-I GAG-POL POLYPROTEIN"/>
    <property type="match status" value="1"/>
</dbReference>
<evidence type="ECO:0000313" key="3">
    <source>
        <dbReference type="RefSeq" id="XP_018821505.1"/>
    </source>
</evidence>
<dbReference type="SUPFAM" id="SSF56672">
    <property type="entry name" value="DNA/RNA polymerases"/>
    <property type="match status" value="1"/>
</dbReference>
<dbReference type="InterPro" id="IPR053134">
    <property type="entry name" value="RNA-dir_DNA_polymerase"/>
</dbReference>
<dbReference type="PANTHER" id="PTHR24559:SF444">
    <property type="entry name" value="REVERSE TRANSCRIPTASE DOMAIN-CONTAINING PROTEIN"/>
    <property type="match status" value="1"/>
</dbReference>
<sequence>MIAKCSKPRRRLETKQETRRSGSPEQRHRASGRQNDGNRAPPKGDRDRAPIGEIWTIAGGFAGGGVSTSSRKAYTRKVRYEEVYVENKAPKQHKLGGDQEVISFGEADWEGVLYLHDDVLVITLVLTNYTTRRILIDNGSSADILFWEAFIKMGIDVGKLRPSSTPLKGFSEDTIQPIGAITLPDSDIHIPPQDKVPNRKRVGESQGEQALARECYVQELRKGQSKSHEELPGIDNDIIEHCLGVDSASKAVQQKRRPFSVEKYAAINKEVESLLASGFIKEAHYPKCLPNVVLVKKANGKWRICVDFINLNKACPKDSFPLPCIDVIVDPMAGHRMLSFMDAYSGYNQIRMHVSNEEKNSFITDRGLYCYRVMPFGLKNAGATYQRLVNRMFKE</sequence>
<dbReference type="InterPro" id="IPR043502">
    <property type="entry name" value="DNA/RNA_pol_sf"/>
</dbReference>
<feature type="region of interest" description="Disordered" evidence="1">
    <location>
        <begin position="1"/>
        <end position="49"/>
    </location>
</feature>
<evidence type="ECO:0000313" key="2">
    <source>
        <dbReference type="Proteomes" id="UP000235220"/>
    </source>
</evidence>
<dbReference type="KEGG" id="jre:108991629"/>
<dbReference type="Proteomes" id="UP000235220">
    <property type="component" value="Chromosome 15"/>
</dbReference>
<dbReference type="Gene3D" id="3.10.10.10">
    <property type="entry name" value="HIV Type 1 Reverse Transcriptase, subunit A, domain 1"/>
    <property type="match status" value="1"/>
</dbReference>
<gene>
    <name evidence="3" type="primary">LOC108991629</name>
</gene>
<dbReference type="InterPro" id="IPR043128">
    <property type="entry name" value="Rev_trsase/Diguanyl_cyclase"/>
</dbReference>
<dbReference type="STRING" id="51240.A0A2I4EQ26"/>
<name>A0A2I4EQ26_JUGRE</name>
<dbReference type="InterPro" id="IPR000477">
    <property type="entry name" value="RT_dom"/>
</dbReference>
<dbReference type="Gene3D" id="3.30.70.270">
    <property type="match status" value="1"/>
</dbReference>
<dbReference type="AlphaFoldDB" id="A0A2I4EQ26"/>
<accession>A0A2I4EQ26</accession>
<protein>
    <submittedName>
        <fullName evidence="3">Uncharacterized protein LOC108991629</fullName>
    </submittedName>
</protein>
<feature type="compositionally biased region" description="Basic and acidic residues" evidence="1">
    <location>
        <begin position="11"/>
        <end position="28"/>
    </location>
</feature>
<keyword evidence="2" id="KW-1185">Reference proteome</keyword>
<dbReference type="RefSeq" id="XP_018821505.1">
    <property type="nucleotide sequence ID" value="XM_018965960.1"/>
</dbReference>
<feature type="compositionally biased region" description="Basic residues" evidence="1">
    <location>
        <begin position="1"/>
        <end position="10"/>
    </location>
</feature>
<evidence type="ECO:0000256" key="1">
    <source>
        <dbReference type="SAM" id="MobiDB-lite"/>
    </source>
</evidence>
<proteinExistence type="predicted"/>
<dbReference type="OrthoDB" id="1928766at2759"/>
<reference evidence="3" key="1">
    <citation type="submission" date="2025-08" db="UniProtKB">
        <authorList>
            <consortium name="RefSeq"/>
        </authorList>
    </citation>
    <scope>IDENTIFICATION</scope>
    <source>
        <tissue evidence="3">Leaves</tissue>
    </source>
</reference>
<dbReference type="Gramene" id="Jr15_06540_p1">
    <property type="protein sequence ID" value="cds.Jr15_06540_p1"/>
    <property type="gene ID" value="Jr15_06540"/>
</dbReference>
<organism evidence="2 3">
    <name type="scientific">Juglans regia</name>
    <name type="common">English walnut</name>
    <dbReference type="NCBI Taxonomy" id="51240"/>
    <lineage>
        <taxon>Eukaryota</taxon>
        <taxon>Viridiplantae</taxon>
        <taxon>Streptophyta</taxon>
        <taxon>Embryophyta</taxon>
        <taxon>Tracheophyta</taxon>
        <taxon>Spermatophyta</taxon>
        <taxon>Magnoliopsida</taxon>
        <taxon>eudicotyledons</taxon>
        <taxon>Gunneridae</taxon>
        <taxon>Pentapetalae</taxon>
        <taxon>rosids</taxon>
        <taxon>fabids</taxon>
        <taxon>Fagales</taxon>
        <taxon>Juglandaceae</taxon>
        <taxon>Juglans</taxon>
    </lineage>
</organism>
<dbReference type="CDD" id="cd01647">
    <property type="entry name" value="RT_LTR"/>
    <property type="match status" value="1"/>
</dbReference>